<feature type="transmembrane region" description="Helical" evidence="1">
    <location>
        <begin position="21"/>
        <end position="42"/>
    </location>
</feature>
<evidence type="ECO:0000313" key="2">
    <source>
        <dbReference type="EMBL" id="MCR2833908.1"/>
    </source>
</evidence>
<accession>A0ABT1XQH5</accession>
<sequence length="141" mass="15774">MTDSDILSSGEERLRKRRRAWWRYLALAFAGSVMAGLVSGYLAGAYENGTIPVWLPVVGCIVVLVLLGWMTRDYFSRIDELDLMDNLWAHLFGLYGGCFLFGGWFFFADLGLTGYPTAPAIVLAMLLFTFAAYGLRKLGLR</sequence>
<evidence type="ECO:0000256" key="1">
    <source>
        <dbReference type="SAM" id="Phobius"/>
    </source>
</evidence>
<evidence type="ECO:0000313" key="3">
    <source>
        <dbReference type="Proteomes" id="UP001206067"/>
    </source>
</evidence>
<feature type="transmembrane region" description="Helical" evidence="1">
    <location>
        <begin position="54"/>
        <end position="75"/>
    </location>
</feature>
<keyword evidence="1" id="KW-0812">Transmembrane</keyword>
<keyword evidence="1" id="KW-0472">Membrane</keyword>
<feature type="transmembrane region" description="Helical" evidence="1">
    <location>
        <begin position="113"/>
        <end position="135"/>
    </location>
</feature>
<name>A0ABT1XQH5_9SPHN</name>
<keyword evidence="3" id="KW-1185">Reference proteome</keyword>
<protein>
    <submittedName>
        <fullName evidence="2">Uncharacterized protein</fullName>
    </submittedName>
</protein>
<dbReference type="Proteomes" id="UP001206067">
    <property type="component" value="Unassembled WGS sequence"/>
</dbReference>
<dbReference type="RefSeq" id="WP_257595686.1">
    <property type="nucleotide sequence ID" value="NZ_JANKHH010000004.1"/>
</dbReference>
<organism evidence="2 3">
    <name type="scientific">Parerythrobacter lacustris</name>
    <dbReference type="NCBI Taxonomy" id="2969984"/>
    <lineage>
        <taxon>Bacteria</taxon>
        <taxon>Pseudomonadati</taxon>
        <taxon>Pseudomonadota</taxon>
        <taxon>Alphaproteobacteria</taxon>
        <taxon>Sphingomonadales</taxon>
        <taxon>Erythrobacteraceae</taxon>
        <taxon>Parerythrobacter</taxon>
    </lineage>
</organism>
<reference evidence="2 3" key="1">
    <citation type="submission" date="2022-08" db="EMBL/GenBank/DDBJ databases">
        <title>Polyphasic taxonomy analysis of Qipengyuania sp.RS5-5.</title>
        <authorList>
            <person name="Xamxidin M."/>
            <person name="Wu M."/>
        </authorList>
    </citation>
    <scope>NUCLEOTIDE SEQUENCE [LARGE SCALE GENOMIC DNA]</scope>
    <source>
        <strain evidence="2 3">RS5-5</strain>
    </source>
</reference>
<gene>
    <name evidence="2" type="ORF">NSO95_08105</name>
</gene>
<dbReference type="EMBL" id="JANKHH010000004">
    <property type="protein sequence ID" value="MCR2833908.1"/>
    <property type="molecule type" value="Genomic_DNA"/>
</dbReference>
<proteinExistence type="predicted"/>
<keyword evidence="1" id="KW-1133">Transmembrane helix</keyword>
<comment type="caution">
    <text evidence="2">The sequence shown here is derived from an EMBL/GenBank/DDBJ whole genome shotgun (WGS) entry which is preliminary data.</text>
</comment>
<feature type="transmembrane region" description="Helical" evidence="1">
    <location>
        <begin position="87"/>
        <end position="107"/>
    </location>
</feature>